<keyword evidence="3 7" id="KW-0223">Dioxygenase</keyword>
<protein>
    <submittedName>
        <fullName evidence="7">Cysteine dioxygenase</fullName>
    </submittedName>
</protein>
<gene>
    <name evidence="7" type="ORF">JY651_34490</name>
</gene>
<evidence type="ECO:0000313" key="7">
    <source>
        <dbReference type="EMBL" id="QSQ20337.1"/>
    </source>
</evidence>
<keyword evidence="8" id="KW-1185">Reference proteome</keyword>
<dbReference type="GO" id="GO:0051213">
    <property type="term" value="F:dioxygenase activity"/>
    <property type="evidence" value="ECO:0007669"/>
    <property type="project" value="UniProtKB-KW"/>
</dbReference>
<evidence type="ECO:0000256" key="5">
    <source>
        <dbReference type="ARBA" id="ARBA00023004"/>
    </source>
</evidence>
<evidence type="ECO:0000256" key="4">
    <source>
        <dbReference type="ARBA" id="ARBA00023002"/>
    </source>
</evidence>
<dbReference type="InterPro" id="IPR010300">
    <property type="entry name" value="CDO_1"/>
</dbReference>
<dbReference type="PANTHER" id="PTHR12918">
    <property type="entry name" value="CYSTEINE DIOXYGENASE"/>
    <property type="match status" value="1"/>
</dbReference>
<reference evidence="7 8" key="1">
    <citation type="submission" date="2021-02" db="EMBL/GenBank/DDBJ databases">
        <title>De Novo genome assembly of isolated myxobacteria.</title>
        <authorList>
            <person name="Stevens D.C."/>
        </authorList>
    </citation>
    <scope>NUCLEOTIDE SEQUENCE [LARGE SCALE GENOMIC DNA]</scope>
    <source>
        <strain evidence="8">SCPEA02</strain>
    </source>
</reference>
<keyword evidence="5" id="KW-0408">Iron</keyword>
<proteinExistence type="inferred from homology"/>
<dbReference type="Gene3D" id="2.60.120.10">
    <property type="entry name" value="Jelly Rolls"/>
    <property type="match status" value="1"/>
</dbReference>
<dbReference type="RefSeq" id="WP_206721917.1">
    <property type="nucleotide sequence ID" value="NZ_CP071090.1"/>
</dbReference>
<dbReference type="CDD" id="cd10548">
    <property type="entry name" value="cupin_CDO"/>
    <property type="match status" value="1"/>
</dbReference>
<evidence type="ECO:0000256" key="1">
    <source>
        <dbReference type="ARBA" id="ARBA00006622"/>
    </source>
</evidence>
<accession>A0ABX7NNB9</accession>
<dbReference type="PANTHER" id="PTHR12918:SF1">
    <property type="entry name" value="CYSTEINE DIOXYGENASE TYPE 1"/>
    <property type="match status" value="1"/>
</dbReference>
<keyword evidence="4" id="KW-0560">Oxidoreductase</keyword>
<dbReference type="EMBL" id="CP071090">
    <property type="protein sequence ID" value="QSQ20337.1"/>
    <property type="molecule type" value="Genomic_DNA"/>
</dbReference>
<organism evidence="7 8">
    <name type="scientific">Pyxidicoccus parkwayensis</name>
    <dbReference type="NCBI Taxonomy" id="2813578"/>
    <lineage>
        <taxon>Bacteria</taxon>
        <taxon>Pseudomonadati</taxon>
        <taxon>Myxococcota</taxon>
        <taxon>Myxococcia</taxon>
        <taxon>Myxococcales</taxon>
        <taxon>Cystobacterineae</taxon>
        <taxon>Myxococcaceae</taxon>
        <taxon>Pyxidicoccus</taxon>
    </lineage>
</organism>
<evidence type="ECO:0000256" key="6">
    <source>
        <dbReference type="SAM" id="MobiDB-lite"/>
    </source>
</evidence>
<name>A0ABX7NNB9_9BACT</name>
<feature type="compositionally biased region" description="Basic residues" evidence="6">
    <location>
        <begin position="194"/>
        <end position="203"/>
    </location>
</feature>
<evidence type="ECO:0000313" key="8">
    <source>
        <dbReference type="Proteomes" id="UP000662747"/>
    </source>
</evidence>
<comment type="similarity">
    <text evidence="1">Belongs to the cysteine dioxygenase family.</text>
</comment>
<evidence type="ECO:0000256" key="2">
    <source>
        <dbReference type="ARBA" id="ARBA00022723"/>
    </source>
</evidence>
<keyword evidence="2" id="KW-0479">Metal-binding</keyword>
<dbReference type="Pfam" id="PF05995">
    <property type="entry name" value="CDO_I"/>
    <property type="match status" value="1"/>
</dbReference>
<feature type="region of interest" description="Disordered" evidence="6">
    <location>
        <begin position="183"/>
        <end position="203"/>
    </location>
</feature>
<dbReference type="InterPro" id="IPR014710">
    <property type="entry name" value="RmlC-like_jellyroll"/>
</dbReference>
<sequence>MREHSSEEADGGCPRASELLGWSLPQRVGDVPSLDWLVERLRSSRPDWRLLESLVRYDAAGYSRRVLERTEACELLLVCWLPGQVSRVHDHGGSSGVSWVVRGELQETRYAWGGDRLLPHVRAGAEEGDFLLEHPETIHRIHNASRHGAVSLHVYAPPMVGMTRYDASVMPALDAELALRGMLRPPRPPASAKAARRRPPRAM</sequence>
<dbReference type="Proteomes" id="UP000662747">
    <property type="component" value="Chromosome"/>
</dbReference>
<dbReference type="InterPro" id="IPR011051">
    <property type="entry name" value="RmlC_Cupin_sf"/>
</dbReference>
<evidence type="ECO:0000256" key="3">
    <source>
        <dbReference type="ARBA" id="ARBA00022964"/>
    </source>
</evidence>
<dbReference type="SUPFAM" id="SSF51182">
    <property type="entry name" value="RmlC-like cupins"/>
    <property type="match status" value="1"/>
</dbReference>